<evidence type="ECO:0000313" key="8">
    <source>
        <dbReference type="Proteomes" id="UP000265120"/>
    </source>
</evidence>
<dbReference type="GO" id="GO:0007631">
    <property type="term" value="P:feeding behavior"/>
    <property type="evidence" value="ECO:0007669"/>
    <property type="project" value="TreeGrafter"/>
</dbReference>
<evidence type="ECO:0000256" key="1">
    <source>
        <dbReference type="ARBA" id="ARBA00004613"/>
    </source>
</evidence>
<dbReference type="GeneTree" id="ENSGT00940000158204"/>
<evidence type="ECO:0000313" key="7">
    <source>
        <dbReference type="Ensembl" id="ENSCSEP00000012639.1"/>
    </source>
</evidence>
<name>A0A3P8VEH2_CYNSE</name>
<dbReference type="RefSeq" id="XP_016890654.1">
    <property type="nucleotide sequence ID" value="XM_017035165.2"/>
</dbReference>
<evidence type="ECO:0000256" key="2">
    <source>
        <dbReference type="ARBA" id="ARBA00005292"/>
    </source>
</evidence>
<dbReference type="InterPro" id="IPR013297">
    <property type="entry name" value="Neuropept_BW_pre"/>
</dbReference>
<evidence type="ECO:0000256" key="4">
    <source>
        <dbReference type="ARBA" id="ARBA00022685"/>
    </source>
</evidence>
<dbReference type="PROSITE" id="PS51257">
    <property type="entry name" value="PROKAR_LIPOPROTEIN"/>
    <property type="match status" value="1"/>
</dbReference>
<organism evidence="7 8">
    <name type="scientific">Cynoglossus semilaevis</name>
    <name type="common">Tongue sole</name>
    <dbReference type="NCBI Taxonomy" id="244447"/>
    <lineage>
        <taxon>Eukaryota</taxon>
        <taxon>Metazoa</taxon>
        <taxon>Chordata</taxon>
        <taxon>Craniata</taxon>
        <taxon>Vertebrata</taxon>
        <taxon>Euteleostomi</taxon>
        <taxon>Actinopterygii</taxon>
        <taxon>Neopterygii</taxon>
        <taxon>Teleostei</taxon>
        <taxon>Neoteleostei</taxon>
        <taxon>Acanthomorphata</taxon>
        <taxon>Carangaria</taxon>
        <taxon>Pleuronectiformes</taxon>
        <taxon>Pleuronectoidei</taxon>
        <taxon>Cynoglossidae</taxon>
        <taxon>Cynoglossinae</taxon>
        <taxon>Cynoglossus</taxon>
    </lineage>
</organism>
<feature type="signal peptide" evidence="6">
    <location>
        <begin position="1"/>
        <end position="25"/>
    </location>
</feature>
<dbReference type="AlphaFoldDB" id="A0A3P8VEH2"/>
<comment type="similarity">
    <text evidence="2">Belongs to the neuropeptide B/W family.</text>
</comment>
<dbReference type="GeneID" id="103383952"/>
<sequence length="131" mass="14191">MERSVRFAVVCVGLFLLISCHPIEAWYKQSTGPSYYSVGRASGLLSGIRRSPFIRRSESEEAVMDSGKAAGNNNVPAEISEQISVLKNMAICVKDISPNLKSCELLQDGTGTFHCTANVFLTLDSLDCLSA</sequence>
<dbReference type="PANTHER" id="PTHR28553">
    <property type="entry name" value="NEUROPEPTIDE B"/>
    <property type="match status" value="1"/>
</dbReference>
<reference evidence="7" key="2">
    <citation type="submission" date="2025-08" db="UniProtKB">
        <authorList>
            <consortium name="Ensembl"/>
        </authorList>
    </citation>
    <scope>IDENTIFICATION</scope>
</reference>
<evidence type="ECO:0000256" key="3">
    <source>
        <dbReference type="ARBA" id="ARBA00022525"/>
    </source>
</evidence>
<dbReference type="CTD" id="256933"/>
<proteinExistence type="inferred from homology"/>
<reference evidence="7" key="3">
    <citation type="submission" date="2025-09" db="UniProtKB">
        <authorList>
            <consortium name="Ensembl"/>
        </authorList>
    </citation>
    <scope>IDENTIFICATION</scope>
</reference>
<dbReference type="GO" id="GO:0001664">
    <property type="term" value="F:G protein-coupled receptor binding"/>
    <property type="evidence" value="ECO:0007669"/>
    <property type="project" value="InterPro"/>
</dbReference>
<dbReference type="GO" id="GO:0005576">
    <property type="term" value="C:extracellular region"/>
    <property type="evidence" value="ECO:0007669"/>
    <property type="project" value="UniProtKB-SubCell"/>
</dbReference>
<protein>
    <submittedName>
        <fullName evidence="7">Neuropeptide B</fullName>
    </submittedName>
</protein>
<evidence type="ECO:0000256" key="6">
    <source>
        <dbReference type="SAM" id="SignalP"/>
    </source>
</evidence>
<dbReference type="Proteomes" id="UP000265120">
    <property type="component" value="Chromosome 9"/>
</dbReference>
<dbReference type="STRING" id="244447.ENSCSEP00000012639"/>
<reference evidence="7 8" key="1">
    <citation type="journal article" date="2014" name="Nat. Genet.">
        <title>Whole-genome sequence of a flatfish provides insights into ZW sex chromosome evolution and adaptation to a benthic lifestyle.</title>
        <authorList>
            <person name="Chen S."/>
            <person name="Zhang G."/>
            <person name="Shao C."/>
            <person name="Huang Q."/>
            <person name="Liu G."/>
            <person name="Zhang P."/>
            <person name="Song W."/>
            <person name="An N."/>
            <person name="Chalopin D."/>
            <person name="Volff J.N."/>
            <person name="Hong Y."/>
            <person name="Li Q."/>
            <person name="Sha Z."/>
            <person name="Zhou H."/>
            <person name="Xie M."/>
            <person name="Yu Q."/>
            <person name="Liu Y."/>
            <person name="Xiang H."/>
            <person name="Wang N."/>
            <person name="Wu K."/>
            <person name="Yang C."/>
            <person name="Zhou Q."/>
            <person name="Liao X."/>
            <person name="Yang L."/>
            <person name="Hu Q."/>
            <person name="Zhang J."/>
            <person name="Meng L."/>
            <person name="Jin L."/>
            <person name="Tian Y."/>
            <person name="Lian J."/>
            <person name="Yang J."/>
            <person name="Miao G."/>
            <person name="Liu S."/>
            <person name="Liang Z."/>
            <person name="Yan F."/>
            <person name="Li Y."/>
            <person name="Sun B."/>
            <person name="Zhang H."/>
            <person name="Zhang J."/>
            <person name="Zhu Y."/>
            <person name="Du M."/>
            <person name="Zhao Y."/>
            <person name="Schartl M."/>
            <person name="Tang Q."/>
            <person name="Wang J."/>
        </authorList>
    </citation>
    <scope>NUCLEOTIDE SEQUENCE</scope>
</reference>
<dbReference type="PANTHER" id="PTHR28553:SF1">
    <property type="entry name" value="NEUROPEPTIDE B"/>
    <property type="match status" value="1"/>
</dbReference>
<keyword evidence="8" id="KW-1185">Reference proteome</keyword>
<keyword evidence="4" id="KW-0165">Cleavage on pair of basic residues</keyword>
<dbReference type="KEGG" id="csem:103383952"/>
<keyword evidence="3" id="KW-0964">Secreted</keyword>
<dbReference type="PRINTS" id="PR01888">
    <property type="entry name" value="NROPEPTIDEBW"/>
</dbReference>
<feature type="chain" id="PRO_5017980897" evidence="6">
    <location>
        <begin position="26"/>
        <end position="131"/>
    </location>
</feature>
<dbReference type="InParanoid" id="A0A3P8VEH2"/>
<dbReference type="GO" id="GO:0007186">
    <property type="term" value="P:G protein-coupled receptor signaling pathway"/>
    <property type="evidence" value="ECO:0007669"/>
    <property type="project" value="TreeGrafter"/>
</dbReference>
<dbReference type="Pfam" id="PF15180">
    <property type="entry name" value="NPBW"/>
    <property type="match status" value="1"/>
</dbReference>
<evidence type="ECO:0000256" key="5">
    <source>
        <dbReference type="ARBA" id="ARBA00022729"/>
    </source>
</evidence>
<keyword evidence="5 6" id="KW-0732">Signal</keyword>
<dbReference type="OMA" id="KSMAICV"/>
<comment type="subcellular location">
    <subcellularLocation>
        <location evidence="1">Secreted</location>
    </subcellularLocation>
</comment>
<accession>A0A3P8VEH2</accession>
<dbReference type="OrthoDB" id="9942334at2759"/>
<dbReference type="Ensembl" id="ENSCSET00000012791.1">
    <property type="protein sequence ID" value="ENSCSEP00000012639.1"/>
    <property type="gene ID" value="ENSCSEG00000008163.1"/>
</dbReference>